<evidence type="ECO:0000313" key="1">
    <source>
        <dbReference type="EMBL" id="KKL49802.1"/>
    </source>
</evidence>
<protein>
    <submittedName>
        <fullName evidence="1">Uncharacterized protein</fullName>
    </submittedName>
</protein>
<name>A0A0F9FFB2_9ZZZZ</name>
<reference evidence="1" key="1">
    <citation type="journal article" date="2015" name="Nature">
        <title>Complex archaea that bridge the gap between prokaryotes and eukaryotes.</title>
        <authorList>
            <person name="Spang A."/>
            <person name="Saw J.H."/>
            <person name="Jorgensen S.L."/>
            <person name="Zaremba-Niedzwiedzka K."/>
            <person name="Martijn J."/>
            <person name="Lind A.E."/>
            <person name="van Eijk R."/>
            <person name="Schleper C."/>
            <person name="Guy L."/>
            <person name="Ettema T.J."/>
        </authorList>
    </citation>
    <scope>NUCLEOTIDE SEQUENCE</scope>
</reference>
<proteinExistence type="predicted"/>
<sequence>MNWKNRYDWRKLESIDDVKPGMFAKLNVGDEKAWVPGAWIVGRKGQIFMVKRAQKNFPTPSIQVYVLKSVQPVNGKIFTIGEYMEAFNSGIDKDNCACNWNWFLYQDAVVKK</sequence>
<gene>
    <name evidence="1" type="ORF">LCGC14_2311870</name>
</gene>
<dbReference type="EMBL" id="LAZR01032829">
    <property type="protein sequence ID" value="KKL49802.1"/>
    <property type="molecule type" value="Genomic_DNA"/>
</dbReference>
<dbReference type="AlphaFoldDB" id="A0A0F9FFB2"/>
<accession>A0A0F9FFB2</accession>
<organism evidence="1">
    <name type="scientific">marine sediment metagenome</name>
    <dbReference type="NCBI Taxonomy" id="412755"/>
    <lineage>
        <taxon>unclassified sequences</taxon>
        <taxon>metagenomes</taxon>
        <taxon>ecological metagenomes</taxon>
    </lineage>
</organism>
<comment type="caution">
    <text evidence="1">The sequence shown here is derived from an EMBL/GenBank/DDBJ whole genome shotgun (WGS) entry which is preliminary data.</text>
</comment>